<organism evidence="1 2">
    <name type="scientific">Alteromonas macleodii</name>
    <name type="common">Pseudoalteromonas macleodii</name>
    <dbReference type="NCBI Taxonomy" id="28108"/>
    <lineage>
        <taxon>Bacteria</taxon>
        <taxon>Pseudomonadati</taxon>
        <taxon>Pseudomonadota</taxon>
        <taxon>Gammaproteobacteria</taxon>
        <taxon>Alteromonadales</taxon>
        <taxon>Alteromonadaceae</taxon>
        <taxon>Alteromonas/Salinimonas group</taxon>
        <taxon>Alteromonas</taxon>
    </lineage>
</organism>
<proteinExistence type="predicted"/>
<evidence type="ECO:0008006" key="3">
    <source>
        <dbReference type="Google" id="ProtNLM"/>
    </source>
</evidence>
<evidence type="ECO:0000313" key="1">
    <source>
        <dbReference type="EMBL" id="AMJ98520.1"/>
    </source>
</evidence>
<name>A0A126Q0F3_ALTMA</name>
<accession>A0A126Q0F3</accession>
<dbReference type="Proteomes" id="UP000063991">
    <property type="component" value="Chromosome"/>
</dbReference>
<dbReference type="AlphaFoldDB" id="A0A126Q0F3"/>
<evidence type="ECO:0000313" key="2">
    <source>
        <dbReference type="Proteomes" id="UP000063991"/>
    </source>
</evidence>
<sequence>MHNKLLITLFTTTTLFGCQDSSFSSTRSLSKAKNIIFSSQQEGNSMSPYPALVNSLLPLFQACKIGRYSEIVGVNGPLNQFLSTQSIISTQDDLSEFLLQYDNDESIQLKTTKSLKACEVARIIQSAVTPRSVWDVYPFGADNLTVKDSAISYMNMLLTETLVTSLYFSYLAEALPSKALISESEVSELALNFYLDEEVINAFLQDFSETYSHKRVFAIDTLTGTGVNFTSSDGFYYSTHNNSVPYVNYLGYEWFSPSKLEGTKFNINTSFSALKDKQFPSLPALNKLINE</sequence>
<reference evidence="1 2" key="1">
    <citation type="submission" date="2015-12" db="EMBL/GenBank/DDBJ databases">
        <authorList>
            <person name="Shamseldin A."/>
            <person name="Moawad H."/>
            <person name="Abd El-Rahim W.M."/>
            <person name="Sadowsky M.J."/>
        </authorList>
    </citation>
    <scope>NUCLEOTIDE SEQUENCE [LARGE SCALE GENOMIC DNA]</scope>
    <source>
        <strain evidence="1 2">D7</strain>
    </source>
</reference>
<gene>
    <name evidence="1" type="ORF">AVL55_10290</name>
</gene>
<dbReference type="EMBL" id="CP014323">
    <property type="protein sequence ID" value="AMJ98520.1"/>
    <property type="molecule type" value="Genomic_DNA"/>
</dbReference>
<dbReference type="PROSITE" id="PS51257">
    <property type="entry name" value="PROKAR_LIPOPROTEIN"/>
    <property type="match status" value="1"/>
</dbReference>
<protein>
    <recommendedName>
        <fullName evidence="3">Lipoprotein</fullName>
    </recommendedName>
</protein>